<evidence type="ECO:0000313" key="2">
    <source>
        <dbReference type="Proteomes" id="UP000324222"/>
    </source>
</evidence>
<reference evidence="1 2" key="1">
    <citation type="submission" date="2019-05" db="EMBL/GenBank/DDBJ databases">
        <title>Another draft genome of Portunus trituberculatus and its Hox gene families provides insights of decapod evolution.</title>
        <authorList>
            <person name="Jeong J.-H."/>
            <person name="Song I."/>
            <person name="Kim S."/>
            <person name="Choi T."/>
            <person name="Kim D."/>
            <person name="Ryu S."/>
            <person name="Kim W."/>
        </authorList>
    </citation>
    <scope>NUCLEOTIDE SEQUENCE [LARGE SCALE GENOMIC DNA]</scope>
    <source>
        <tissue evidence="1">Muscle</tissue>
    </source>
</reference>
<dbReference type="AlphaFoldDB" id="A0A5B7I5S3"/>
<proteinExistence type="predicted"/>
<sequence length="80" mass="8773">MISGRGCVGGGSLSQSHSHTVLAPVETLLTVPRRFTFYHCEPSCFCLDSCAGERMERIVGPSRSSWDVRSLWAREEGVEG</sequence>
<evidence type="ECO:0000313" key="1">
    <source>
        <dbReference type="EMBL" id="MPC76164.1"/>
    </source>
</evidence>
<dbReference type="EMBL" id="VSRR010042745">
    <property type="protein sequence ID" value="MPC76164.1"/>
    <property type="molecule type" value="Genomic_DNA"/>
</dbReference>
<comment type="caution">
    <text evidence="1">The sequence shown here is derived from an EMBL/GenBank/DDBJ whole genome shotgun (WGS) entry which is preliminary data.</text>
</comment>
<accession>A0A5B7I5S3</accession>
<protein>
    <submittedName>
        <fullName evidence="1">Uncharacterized protein</fullName>
    </submittedName>
</protein>
<dbReference type="Proteomes" id="UP000324222">
    <property type="component" value="Unassembled WGS sequence"/>
</dbReference>
<gene>
    <name evidence="1" type="ORF">E2C01_070570</name>
</gene>
<organism evidence="1 2">
    <name type="scientific">Portunus trituberculatus</name>
    <name type="common">Swimming crab</name>
    <name type="synonym">Neptunus trituberculatus</name>
    <dbReference type="NCBI Taxonomy" id="210409"/>
    <lineage>
        <taxon>Eukaryota</taxon>
        <taxon>Metazoa</taxon>
        <taxon>Ecdysozoa</taxon>
        <taxon>Arthropoda</taxon>
        <taxon>Crustacea</taxon>
        <taxon>Multicrustacea</taxon>
        <taxon>Malacostraca</taxon>
        <taxon>Eumalacostraca</taxon>
        <taxon>Eucarida</taxon>
        <taxon>Decapoda</taxon>
        <taxon>Pleocyemata</taxon>
        <taxon>Brachyura</taxon>
        <taxon>Eubrachyura</taxon>
        <taxon>Portunoidea</taxon>
        <taxon>Portunidae</taxon>
        <taxon>Portuninae</taxon>
        <taxon>Portunus</taxon>
    </lineage>
</organism>
<keyword evidence="2" id="KW-1185">Reference proteome</keyword>
<name>A0A5B7I5S3_PORTR</name>